<evidence type="ECO:0000313" key="2">
    <source>
        <dbReference type="EMBL" id="GAA0540484.1"/>
    </source>
</evidence>
<dbReference type="SUPFAM" id="SSF52540">
    <property type="entry name" value="P-loop containing nucleoside triphosphate hydrolases"/>
    <property type="match status" value="1"/>
</dbReference>
<dbReference type="RefSeq" id="WP_226765612.1">
    <property type="nucleotide sequence ID" value="NZ_BAAAEO010000001.1"/>
</dbReference>
<comment type="caution">
    <text evidence="2">The sequence shown here is derived from an EMBL/GenBank/DDBJ whole genome shotgun (WGS) entry which is preliminary data.</text>
</comment>
<dbReference type="InterPro" id="IPR027417">
    <property type="entry name" value="P-loop_NTPase"/>
</dbReference>
<evidence type="ECO:0000259" key="1">
    <source>
        <dbReference type="PROSITE" id="PS50837"/>
    </source>
</evidence>
<dbReference type="Pfam" id="PF05729">
    <property type="entry name" value="NACHT"/>
    <property type="match status" value="1"/>
</dbReference>
<proteinExistence type="predicted"/>
<dbReference type="InterPro" id="IPR007111">
    <property type="entry name" value="NACHT_NTPase"/>
</dbReference>
<protein>
    <recommendedName>
        <fullName evidence="1">NACHT domain-containing protein</fullName>
    </recommendedName>
</protein>
<feature type="domain" description="NACHT" evidence="1">
    <location>
        <begin position="303"/>
        <end position="437"/>
    </location>
</feature>
<accession>A0ABP3NBF0</accession>
<organism evidence="2 3">
    <name type="scientific">Rheinheimera aquimaris</name>
    <dbReference type="NCBI Taxonomy" id="412437"/>
    <lineage>
        <taxon>Bacteria</taxon>
        <taxon>Pseudomonadati</taxon>
        <taxon>Pseudomonadota</taxon>
        <taxon>Gammaproteobacteria</taxon>
        <taxon>Chromatiales</taxon>
        <taxon>Chromatiaceae</taxon>
        <taxon>Rheinheimera</taxon>
    </lineage>
</organism>
<dbReference type="Proteomes" id="UP001501169">
    <property type="component" value="Unassembled WGS sequence"/>
</dbReference>
<reference evidence="3" key="1">
    <citation type="journal article" date="2019" name="Int. J. Syst. Evol. Microbiol.">
        <title>The Global Catalogue of Microorganisms (GCM) 10K type strain sequencing project: providing services to taxonomists for standard genome sequencing and annotation.</title>
        <authorList>
            <consortium name="The Broad Institute Genomics Platform"/>
            <consortium name="The Broad Institute Genome Sequencing Center for Infectious Disease"/>
            <person name="Wu L."/>
            <person name="Ma J."/>
        </authorList>
    </citation>
    <scope>NUCLEOTIDE SEQUENCE [LARGE SCALE GENOMIC DNA]</scope>
    <source>
        <strain evidence="3">JCM 14331</strain>
    </source>
</reference>
<dbReference type="Gene3D" id="3.40.50.300">
    <property type="entry name" value="P-loop containing nucleotide triphosphate hydrolases"/>
    <property type="match status" value="1"/>
</dbReference>
<gene>
    <name evidence="2" type="ORF">GCM10009098_05060</name>
</gene>
<name>A0ABP3NBF0_9GAMM</name>
<dbReference type="EMBL" id="BAAAEO010000001">
    <property type="protein sequence ID" value="GAA0540484.1"/>
    <property type="molecule type" value="Genomic_DNA"/>
</dbReference>
<keyword evidence="3" id="KW-1185">Reference proteome</keyword>
<dbReference type="InterPro" id="IPR016024">
    <property type="entry name" value="ARM-type_fold"/>
</dbReference>
<evidence type="ECO:0000313" key="3">
    <source>
        <dbReference type="Proteomes" id="UP001501169"/>
    </source>
</evidence>
<sequence length="1633" mass="183821">MDSVNTIETAITSPVNHVPPFVPVQTVLQSLPFHELRWENFEKLCYRIAGKDADVEFHSLYGRSGQAQQGIDIFARKRNSRYNTWQAKCYKKYSETDLKKACSTFLLGEWVHKTDEFFIVVQCPVDDVHLQNEIEEQAKVFRAQGLVLRVLGGHDLCTVLRSHPDIVLEFFGRECAQQFFGDTVSKDLLLKLDGAEFQKVRAQLQRVYQAGFELLDKMPVNAPTPFSDQRHEPISLLKRFSAPDVLLKESVVNHLTKKQEIGLSASTHEPQRAEILSQIKNEESRQTEQYRRTSILNWLAESDQIAVIGHAGTGKSTVLRCLALDLLGQQQRFTDVAKKWGRHLPLFISFAKWVRLTEASAEAVGIKDLLRATWQQQLTTDLVTLIDQAIDESRVVLFVDGLDEWANEQAARTTLQTMLTIVSAHSIPVVVSARPGGLAKIGGIPDDWVVGQLAPLSKMQQREIATIWFSRNVGRHNDLAAHEDSVLWQTNRFFQELNKGRGLATLAETPLLLLGLIALAVRQLVLPINKVQALSQLTELLLELHPSSRATAAGDVVPRFSSAASTDVRREALAALAYEIRTKGADAGYPIQSARKCIKSFLTDPEGFCYTPREAAEVANEILAVNSETMGLLVEKGREEIGFVHASLEEYLASVHIHGWPLERILEFVRTNASNHRWRSVFGDLIARNNRRSEAEQIVRVIDEPETDAVGALQRRLLLADVVFSGAEINKPTASKLAERSFEIIAGAGWIGERNAHLAAALEGVYNPTLRNKTSDNISRWGIRSAEYLQDFYRALSNWSRSEILLNILKHGMKDDNVLNSRAAARTLAIVYKGDPGVERWLISLLRGDSDLLVVGITLETLTVGWSNNPLLVDFINSALASKDKAIQLSSIWCKVQLGLHLDTDLETLLRFASRHSGVNYKLRDLLSECFVQGWKNNAYIINKCLDVLNKTVADDDQIEEAVAINYLINSDINNPVFFDWILREFESDYPFIMMFGMHWEWLLKFAEVNKEVREKIILTLISGKMDHYEYLLQSVYSKIKDPRIKQHLLDKVRNSKDFTSFWCLAPLLNSWTTGDPEVSELVQEVLKWPNERKQHLVSLYPKMLGPEECIEELQTIIKDNIKVRNDLLISAFAQLNIIADKSIVGVLLDKVLSETESGFSGSNGLITLSPDEPLIKDYALSKLAKRNPPLALIASVYRDDQNILSKIAEQVGSLTATMRQQIIDAASNEFDRNDTAKEILGRYDNEVDGPLKVQGAIKNYQALYPTDNEREKVINELLLDANAVGHDNQERRAAAFAGLITYGATKQFVPLEWNNKPLNISLGGYDRTSQALLRLVVEHWEELDKNFDGQLISRLNHLDSDTNFWAKVSPYISVSPSLRNRFIENCASTTRCLEMQELKALAKELPKSDLLLQHCLLGVTNFEDQRSRGSLSAYQSYFEASYILSEQFGGDVELSNKLQKVLKDSNFRHGVVAMAVYDPQNACLDKVVEQILSEANTSENYAPSIILAASRFDSSELEVLVRKMINRSSHSLWDFQDRINFALKSRLGSDGDFVDLIRMCLASNPTESEISSFSRYLASTGKLDEQTQKLCQHLLNERNITNVIPASAYDAVSDFVRPVVHSLFDVLAGPIH</sequence>
<dbReference type="PROSITE" id="PS50837">
    <property type="entry name" value="NACHT"/>
    <property type="match status" value="1"/>
</dbReference>
<dbReference type="SUPFAM" id="SSF48371">
    <property type="entry name" value="ARM repeat"/>
    <property type="match status" value="1"/>
</dbReference>